<name>A0A1H7LCP6_9RHOB</name>
<keyword evidence="2" id="KW-1185">Reference proteome</keyword>
<dbReference type="EMBL" id="FNZQ01000002">
    <property type="protein sequence ID" value="SEK96570.1"/>
    <property type="molecule type" value="Genomic_DNA"/>
</dbReference>
<reference evidence="1 2" key="1">
    <citation type="submission" date="2016-10" db="EMBL/GenBank/DDBJ databases">
        <authorList>
            <person name="de Groot N.N."/>
        </authorList>
    </citation>
    <scope>NUCLEOTIDE SEQUENCE [LARGE SCALE GENOMIC DNA]</scope>
    <source>
        <strain evidence="1 2">DSM 14858</strain>
    </source>
</reference>
<dbReference type="STRING" id="188906.SAMN04488526_1683"/>
<organism evidence="1 2">
    <name type="scientific">Jannaschia helgolandensis</name>
    <dbReference type="NCBI Taxonomy" id="188906"/>
    <lineage>
        <taxon>Bacteria</taxon>
        <taxon>Pseudomonadati</taxon>
        <taxon>Pseudomonadota</taxon>
        <taxon>Alphaproteobacteria</taxon>
        <taxon>Rhodobacterales</taxon>
        <taxon>Roseobacteraceae</taxon>
        <taxon>Jannaschia</taxon>
    </lineage>
</organism>
<protein>
    <submittedName>
        <fullName evidence="1">Uncharacterized protein</fullName>
    </submittedName>
</protein>
<dbReference type="RefSeq" id="WP_139204680.1">
    <property type="nucleotide sequence ID" value="NZ_FNZQ01000002.1"/>
</dbReference>
<gene>
    <name evidence="1" type="ORF">SAMN04488526_1683</name>
</gene>
<dbReference type="Gene3D" id="1.10.260.40">
    <property type="entry name" value="lambda repressor-like DNA-binding domains"/>
    <property type="match status" value="1"/>
</dbReference>
<dbReference type="OrthoDB" id="7738228at2"/>
<accession>A0A1H7LCP6</accession>
<proteinExistence type="predicted"/>
<dbReference type="Proteomes" id="UP000199283">
    <property type="component" value="Unassembled WGS sequence"/>
</dbReference>
<dbReference type="InterPro" id="IPR010982">
    <property type="entry name" value="Lambda_DNA-bd_dom_sf"/>
</dbReference>
<dbReference type="GO" id="GO:0003677">
    <property type="term" value="F:DNA binding"/>
    <property type="evidence" value="ECO:0007669"/>
    <property type="project" value="InterPro"/>
</dbReference>
<dbReference type="AlphaFoldDB" id="A0A1H7LCP6"/>
<evidence type="ECO:0000313" key="1">
    <source>
        <dbReference type="EMBL" id="SEK96570.1"/>
    </source>
</evidence>
<evidence type="ECO:0000313" key="2">
    <source>
        <dbReference type="Proteomes" id="UP000199283"/>
    </source>
</evidence>
<sequence>MNSRFSAAIRGGLSFRSVSQATFAEDIDVSNNTVTSWVTDKTLPNKRSMPLVQTYFEWSDAKLLMLLEDWHLNVRSEKACHIAGTDFVTWKYGGDYVRFLEELIALDQETIDGAVGEHEGTPDQWAPIFKNNPDTWKLLVKGDKVVGYWQFHCLKREAYDLVVNGDITDADITLDMVTYPEIAGNYFAHLPVITTRKEIRGIRTIKLIIDSLCASIRQFASDDVYFESFAAVAFTDQGKQLCERLGLRYKIDHPRTNISGISKIYEINGIDVPASYFGRDPLIREKYIKAFQ</sequence>